<accession>A0A7X8TNW5</accession>
<dbReference type="EC" id="3.2.1.4" evidence="3"/>
<proteinExistence type="inferred from homology"/>
<evidence type="ECO:0000256" key="1">
    <source>
        <dbReference type="ARBA" id="ARBA00000966"/>
    </source>
</evidence>
<dbReference type="SUPFAM" id="SSF48208">
    <property type="entry name" value="Six-hairpin glycosidases"/>
    <property type="match status" value="1"/>
</dbReference>
<dbReference type="InterPro" id="IPR002037">
    <property type="entry name" value="Glyco_hydro_8"/>
</dbReference>
<dbReference type="GO" id="GO:0008810">
    <property type="term" value="F:cellulase activity"/>
    <property type="evidence" value="ECO:0007669"/>
    <property type="project" value="UniProtKB-EC"/>
</dbReference>
<feature type="chain" id="PRO_5030715170" description="cellulase" evidence="8">
    <location>
        <begin position="27"/>
        <end position="424"/>
    </location>
</feature>
<keyword evidence="5" id="KW-0136">Cellulose degradation</keyword>
<comment type="catalytic activity">
    <reaction evidence="1">
        <text>Endohydrolysis of (1-&gt;4)-beta-D-glucosidic linkages in cellulose, lichenin and cereal beta-D-glucans.</text>
        <dbReference type="EC" id="3.2.1.4"/>
    </reaction>
</comment>
<keyword evidence="7" id="KW-0624">Polysaccharide degradation</keyword>
<organism evidence="9 10">
    <name type="scientific">Vibrio agarilyticus</name>
    <dbReference type="NCBI Taxonomy" id="2726741"/>
    <lineage>
        <taxon>Bacteria</taxon>
        <taxon>Pseudomonadati</taxon>
        <taxon>Pseudomonadota</taxon>
        <taxon>Gammaproteobacteria</taxon>
        <taxon>Vibrionales</taxon>
        <taxon>Vibrionaceae</taxon>
        <taxon>Vibrio</taxon>
    </lineage>
</organism>
<evidence type="ECO:0000256" key="5">
    <source>
        <dbReference type="ARBA" id="ARBA00023001"/>
    </source>
</evidence>
<keyword evidence="7" id="KW-0119">Carbohydrate metabolism</keyword>
<dbReference type="Pfam" id="PF01270">
    <property type="entry name" value="Glyco_hydro_8"/>
    <property type="match status" value="1"/>
</dbReference>
<dbReference type="Gene3D" id="1.50.10.10">
    <property type="match status" value="1"/>
</dbReference>
<keyword evidence="10" id="KW-1185">Reference proteome</keyword>
<protein>
    <recommendedName>
        <fullName evidence="3">cellulase</fullName>
        <ecNumber evidence="3">3.2.1.4</ecNumber>
    </recommendedName>
</protein>
<dbReference type="EMBL" id="JABAIK010000003">
    <property type="protein sequence ID" value="NLS12201.1"/>
    <property type="molecule type" value="Genomic_DNA"/>
</dbReference>
<evidence type="ECO:0000313" key="9">
    <source>
        <dbReference type="EMBL" id="NLS12201.1"/>
    </source>
</evidence>
<dbReference type="AlphaFoldDB" id="A0A7X8TNW5"/>
<gene>
    <name evidence="9" type="ORF">HGP28_04740</name>
</gene>
<feature type="signal peptide" evidence="8">
    <location>
        <begin position="1"/>
        <end position="26"/>
    </location>
</feature>
<name>A0A7X8TNW5_9VIBR</name>
<dbReference type="InterPro" id="IPR008928">
    <property type="entry name" value="6-hairpin_glycosidase_sf"/>
</dbReference>
<keyword evidence="8" id="KW-0732">Signal</keyword>
<evidence type="ECO:0000313" key="10">
    <source>
        <dbReference type="Proteomes" id="UP000535589"/>
    </source>
</evidence>
<evidence type="ECO:0000256" key="4">
    <source>
        <dbReference type="ARBA" id="ARBA00022801"/>
    </source>
</evidence>
<dbReference type="InterPro" id="IPR012341">
    <property type="entry name" value="6hp_glycosidase-like_sf"/>
</dbReference>
<reference evidence="9 10" key="1">
    <citation type="submission" date="2020-04" db="EMBL/GenBank/DDBJ databases">
        <title>Vibrio sp. SM6, a novel species isolated from seawater.</title>
        <authorList>
            <person name="Wang X."/>
        </authorList>
    </citation>
    <scope>NUCLEOTIDE SEQUENCE [LARGE SCALE GENOMIC DNA]</scope>
    <source>
        <strain evidence="9 10">SM6</strain>
    </source>
</reference>
<comment type="caution">
    <text evidence="9">The sequence shown here is derived from an EMBL/GenBank/DDBJ whole genome shotgun (WGS) entry which is preliminary data.</text>
</comment>
<evidence type="ECO:0000256" key="2">
    <source>
        <dbReference type="ARBA" id="ARBA00009209"/>
    </source>
</evidence>
<dbReference type="RefSeq" id="WP_168835296.1">
    <property type="nucleotide sequence ID" value="NZ_JABAIK010000003.1"/>
</dbReference>
<keyword evidence="6" id="KW-0326">Glycosidase</keyword>
<evidence type="ECO:0000256" key="8">
    <source>
        <dbReference type="SAM" id="SignalP"/>
    </source>
</evidence>
<dbReference type="Proteomes" id="UP000535589">
    <property type="component" value="Unassembled WGS sequence"/>
</dbReference>
<evidence type="ECO:0000256" key="3">
    <source>
        <dbReference type="ARBA" id="ARBA00012601"/>
    </source>
</evidence>
<keyword evidence="4" id="KW-0378">Hydrolase</keyword>
<dbReference type="GO" id="GO:0030245">
    <property type="term" value="P:cellulose catabolic process"/>
    <property type="evidence" value="ECO:0007669"/>
    <property type="project" value="UniProtKB-KW"/>
</dbReference>
<sequence length="424" mass="47782">MKLNRTLWIAPAITLASVFASYSVSAAFNPNPPSVGAYESGQYRNLAQEMNAHDAQAKLDAGFANMFGENTQQQLYYGYYEGGYYNGHYIKTTDTNDIRTEGQSWGMTIAVMMDKQQEFDNLWRFAKKYQKNSDQHSDPAKRGVYAWQLKFNSSGQVYKNDDGPAPDGEEYFAFALLNADARWGSHGSINYYQEALVMLQTIKTKLMKDGVIVFSPYVDNVTDPSYHIPAFYDYFADRVVNSADKQYWASVATRSRQFLQDHFAKVDGSPYWNLPTYLARPSGDPIPGNLFSGQANPGDWYELDAWRVAMNVAMDAHIMGAKAWHKNAINGILGALAYNKSANGAGCYKQKYWMGMEQSPYCAGEGQKAANAAALLASTNAEQANDFFYDFWHTPQPTGQYRYYHGCLYMLALLQVTGNFVFYN</sequence>
<evidence type="ECO:0000256" key="7">
    <source>
        <dbReference type="ARBA" id="ARBA00023326"/>
    </source>
</evidence>
<comment type="similarity">
    <text evidence="2">Belongs to the glycosyl hydrolase 8 (cellulase D) family.</text>
</comment>
<evidence type="ECO:0000256" key="6">
    <source>
        <dbReference type="ARBA" id="ARBA00023295"/>
    </source>
</evidence>